<feature type="region of interest" description="Disordered" evidence="1">
    <location>
        <begin position="1"/>
        <end position="47"/>
    </location>
</feature>
<organism evidence="2 3">
    <name type="scientific">Taenia crassiceps</name>
    <dbReference type="NCBI Taxonomy" id="6207"/>
    <lineage>
        <taxon>Eukaryota</taxon>
        <taxon>Metazoa</taxon>
        <taxon>Spiralia</taxon>
        <taxon>Lophotrochozoa</taxon>
        <taxon>Platyhelminthes</taxon>
        <taxon>Cestoda</taxon>
        <taxon>Eucestoda</taxon>
        <taxon>Cyclophyllidea</taxon>
        <taxon>Taeniidae</taxon>
        <taxon>Taenia</taxon>
    </lineage>
</organism>
<reference evidence="2 3" key="1">
    <citation type="journal article" date="2022" name="Front. Cell. Infect. Microbiol.">
        <title>The Genomes of Two Strains of Taenia crassiceps the Animal Model for the Study of Human Cysticercosis.</title>
        <authorList>
            <person name="Bobes R.J."/>
            <person name="Estrada K."/>
            <person name="Rios-Valencia D.G."/>
            <person name="Calderon-Gallegos A."/>
            <person name="de la Torre P."/>
            <person name="Carrero J.C."/>
            <person name="Sanchez-Flores A."/>
            <person name="Laclette J.P."/>
        </authorList>
    </citation>
    <scope>NUCLEOTIDE SEQUENCE [LARGE SCALE GENOMIC DNA]</scope>
    <source>
        <strain evidence="2">WFUcys</strain>
    </source>
</reference>
<proteinExistence type="predicted"/>
<evidence type="ECO:0000256" key="1">
    <source>
        <dbReference type="SAM" id="MobiDB-lite"/>
    </source>
</evidence>
<accession>A0ABR4QA84</accession>
<comment type="caution">
    <text evidence="2">The sequence shown here is derived from an EMBL/GenBank/DDBJ whole genome shotgun (WGS) entry which is preliminary data.</text>
</comment>
<gene>
    <name evidence="2" type="ORF">TcWFU_002365</name>
</gene>
<sequence>MFVRVLVDKSPSQPSLGGASQMNGSGGCAAHQSLSAQPPQRGRPDEAWNRAPHAALEWGYTVTSRLTTSPHICGALIDPINFQLSHFIWHVP</sequence>
<protein>
    <submittedName>
        <fullName evidence="2">Uncharacterized protein</fullName>
    </submittedName>
</protein>
<evidence type="ECO:0000313" key="2">
    <source>
        <dbReference type="EMBL" id="KAL5106638.1"/>
    </source>
</evidence>
<name>A0ABR4QA84_9CEST</name>
<evidence type="ECO:0000313" key="3">
    <source>
        <dbReference type="Proteomes" id="UP001651158"/>
    </source>
</evidence>
<dbReference type="EMBL" id="JAKROA010000005">
    <property type="protein sequence ID" value="KAL5106638.1"/>
    <property type="molecule type" value="Genomic_DNA"/>
</dbReference>
<keyword evidence="3" id="KW-1185">Reference proteome</keyword>
<feature type="compositionally biased region" description="Polar residues" evidence="1">
    <location>
        <begin position="10"/>
        <end position="23"/>
    </location>
</feature>
<dbReference type="Proteomes" id="UP001651158">
    <property type="component" value="Unassembled WGS sequence"/>
</dbReference>
<dbReference type="PROSITE" id="PS51257">
    <property type="entry name" value="PROKAR_LIPOPROTEIN"/>
    <property type="match status" value="1"/>
</dbReference>